<dbReference type="AlphaFoldDB" id="A7VQU0"/>
<accession>A7VQU0</accession>
<dbReference type="HOGENOM" id="CLU_2971354_0_0_9"/>
<gene>
    <name evidence="1" type="ORF">CLOLEP_00923</name>
</gene>
<organism evidence="1 2">
    <name type="scientific">[Clostridium] leptum DSM 753</name>
    <dbReference type="NCBI Taxonomy" id="428125"/>
    <lineage>
        <taxon>Bacteria</taxon>
        <taxon>Bacillati</taxon>
        <taxon>Bacillota</taxon>
        <taxon>Clostridia</taxon>
        <taxon>Eubacteriales</taxon>
        <taxon>Oscillospiraceae</taxon>
        <taxon>Oscillospiraceae incertae sedis</taxon>
    </lineage>
</organism>
<proteinExistence type="predicted"/>
<evidence type="ECO:0000313" key="2">
    <source>
        <dbReference type="Proteomes" id="UP000003490"/>
    </source>
</evidence>
<protein>
    <submittedName>
        <fullName evidence="1">Uncharacterized protein</fullName>
    </submittedName>
</protein>
<name>A7VQU0_9FIRM</name>
<reference evidence="1 2" key="1">
    <citation type="submission" date="2007-08" db="EMBL/GenBank/DDBJ databases">
        <title>Draft genome sequence of Clostridium leptum (DSM 753).</title>
        <authorList>
            <person name="Sudarsanam P."/>
            <person name="Ley R."/>
            <person name="Guruge J."/>
            <person name="Turnbaugh P.J."/>
            <person name="Mahowald M."/>
            <person name="Liep D."/>
            <person name="Gordon J."/>
        </authorList>
    </citation>
    <scope>NUCLEOTIDE SEQUENCE [LARGE SCALE GENOMIC DNA]</scope>
    <source>
        <strain evidence="1 2">DSM 753</strain>
    </source>
</reference>
<dbReference type="Proteomes" id="UP000003490">
    <property type="component" value="Unassembled WGS sequence"/>
</dbReference>
<sequence>MNRESCKGCVHHRPLSSDGYDLLKCCLYILDTGAPRGCPPEHCTKKRLKKRRSSERGL</sequence>
<dbReference type="EMBL" id="ABCB02000016">
    <property type="protein sequence ID" value="EDO62063.1"/>
    <property type="molecule type" value="Genomic_DNA"/>
</dbReference>
<reference evidence="1 2" key="2">
    <citation type="submission" date="2007-08" db="EMBL/GenBank/DDBJ databases">
        <authorList>
            <person name="Fulton L."/>
            <person name="Clifton S."/>
            <person name="Fulton B."/>
            <person name="Xu J."/>
            <person name="Minx P."/>
            <person name="Pepin K.H."/>
            <person name="Johnson M."/>
            <person name="Thiruvilangam P."/>
            <person name="Bhonagiri V."/>
            <person name="Nash W.E."/>
            <person name="Wang C."/>
            <person name="Mardis E.R."/>
            <person name="Wilson R.K."/>
        </authorList>
    </citation>
    <scope>NUCLEOTIDE SEQUENCE [LARGE SCALE GENOMIC DNA]</scope>
    <source>
        <strain evidence="1 2">DSM 753</strain>
    </source>
</reference>
<evidence type="ECO:0000313" key="1">
    <source>
        <dbReference type="EMBL" id="EDO62063.1"/>
    </source>
</evidence>
<comment type="caution">
    <text evidence="1">The sequence shown here is derived from an EMBL/GenBank/DDBJ whole genome shotgun (WGS) entry which is preliminary data.</text>
</comment>